<keyword evidence="3 8" id="KW-0489">Methyltransferase</keyword>
<sequence>MIVYGVYKSPLGTITVVRTEKGFSMLDFCDCAEKELLDNSFFTDFFYKLDKYFEGKEVDFSSEPIDVMVNSFRRRVFNETRKIKWGHVKTYKELAENLKTSPRAVGVALSKNPVLLIIPCHRVVAEKSIGGYSRGVEIKRKLLELEGIKLTEEDK</sequence>
<evidence type="ECO:0000256" key="5">
    <source>
        <dbReference type="ARBA" id="ARBA00022763"/>
    </source>
</evidence>
<dbReference type="PANTHER" id="PTHR10815">
    <property type="entry name" value="METHYLATED-DNA--PROTEIN-CYSTEINE METHYLTRANSFERASE"/>
    <property type="match status" value="1"/>
</dbReference>
<comment type="function">
    <text evidence="8">Involved in the cellular defense against the biological effects of O6-methylguanine (O6-MeG) and O4-methylthymine (O4-MeT) in DNA. Repairs the methylated nucleobase in DNA by stoichiometrically transferring the methyl group to a cysteine residue in the enzyme. This is a suicide reaction: the enzyme is irreversibly inactivated.</text>
</comment>
<dbReference type="InterPro" id="IPR001497">
    <property type="entry name" value="MethylDNA_cys_MeTrfase_AS"/>
</dbReference>
<dbReference type="PROSITE" id="PS00374">
    <property type="entry name" value="MGMT"/>
    <property type="match status" value="1"/>
</dbReference>
<reference evidence="11 12" key="1">
    <citation type="submission" date="2021-04" db="EMBL/GenBank/DDBJ databases">
        <title>Complete genome sequence of Stygiolobus sp. KN-1.</title>
        <authorList>
            <person name="Nakamura K."/>
            <person name="Sakai H."/>
            <person name="Kurosawa N."/>
        </authorList>
    </citation>
    <scope>NUCLEOTIDE SEQUENCE [LARGE SCALE GENOMIC DNA]</scope>
    <source>
        <strain evidence="11 12">KN-1</strain>
    </source>
</reference>
<organism evidence="11 12">
    <name type="scientific">Stygiolobus caldivivus</name>
    <dbReference type="NCBI Taxonomy" id="2824673"/>
    <lineage>
        <taxon>Archaea</taxon>
        <taxon>Thermoproteota</taxon>
        <taxon>Thermoprotei</taxon>
        <taxon>Sulfolobales</taxon>
        <taxon>Sulfolobaceae</taxon>
        <taxon>Stygiolobus</taxon>
    </lineage>
</organism>
<keyword evidence="4 8" id="KW-0808">Transferase</keyword>
<name>A0A8D5U7I5_9CREN</name>
<dbReference type="NCBIfam" id="TIGR00589">
    <property type="entry name" value="ogt"/>
    <property type="match status" value="1"/>
</dbReference>
<comment type="subcellular location">
    <subcellularLocation>
        <location evidence="8">Cytoplasm</location>
    </subcellularLocation>
</comment>
<protein>
    <recommendedName>
        <fullName evidence="8">Methylated-DNA--protein-cysteine methyltransferase</fullName>
        <ecNumber evidence="8">2.1.1.63</ecNumber>
    </recommendedName>
    <alternativeName>
        <fullName evidence="8">6-O-methylguanine-DNA methyltransferase</fullName>
        <shortName evidence="8">MGMT</shortName>
    </alternativeName>
    <alternativeName>
        <fullName evidence="8">O-6-methylguanine-DNA-alkyltransferase</fullName>
    </alternativeName>
</protein>
<dbReference type="GO" id="GO:0003908">
    <property type="term" value="F:methylated-DNA-[protein]-cysteine S-methyltransferase activity"/>
    <property type="evidence" value="ECO:0007669"/>
    <property type="project" value="UniProtKB-UniRule"/>
</dbReference>
<comment type="catalytic activity">
    <reaction evidence="1 8">
        <text>a 4-O-methyl-thymidine in DNA + L-cysteinyl-[protein] = a thymidine in DNA + S-methyl-L-cysteinyl-[protein]</text>
        <dbReference type="Rhea" id="RHEA:53428"/>
        <dbReference type="Rhea" id="RHEA-COMP:10131"/>
        <dbReference type="Rhea" id="RHEA-COMP:10132"/>
        <dbReference type="Rhea" id="RHEA-COMP:13555"/>
        <dbReference type="Rhea" id="RHEA-COMP:13556"/>
        <dbReference type="ChEBI" id="CHEBI:29950"/>
        <dbReference type="ChEBI" id="CHEBI:82612"/>
        <dbReference type="ChEBI" id="CHEBI:137386"/>
        <dbReference type="ChEBI" id="CHEBI:137387"/>
        <dbReference type="EC" id="2.1.1.63"/>
    </reaction>
</comment>
<comment type="catalytic activity">
    <reaction evidence="7 8">
        <text>a 6-O-methyl-2'-deoxyguanosine in DNA + L-cysteinyl-[protein] = S-methyl-L-cysteinyl-[protein] + a 2'-deoxyguanosine in DNA</text>
        <dbReference type="Rhea" id="RHEA:24000"/>
        <dbReference type="Rhea" id="RHEA-COMP:10131"/>
        <dbReference type="Rhea" id="RHEA-COMP:10132"/>
        <dbReference type="Rhea" id="RHEA-COMP:11367"/>
        <dbReference type="Rhea" id="RHEA-COMP:11368"/>
        <dbReference type="ChEBI" id="CHEBI:29950"/>
        <dbReference type="ChEBI" id="CHEBI:82612"/>
        <dbReference type="ChEBI" id="CHEBI:85445"/>
        <dbReference type="ChEBI" id="CHEBI:85448"/>
        <dbReference type="EC" id="2.1.1.63"/>
    </reaction>
</comment>
<evidence type="ECO:0000313" key="11">
    <source>
        <dbReference type="EMBL" id="BCU70224.1"/>
    </source>
</evidence>
<dbReference type="AlphaFoldDB" id="A0A8D5U7I5"/>
<dbReference type="GO" id="GO:0005737">
    <property type="term" value="C:cytoplasm"/>
    <property type="evidence" value="ECO:0007669"/>
    <property type="project" value="UniProtKB-SubCell"/>
</dbReference>
<dbReference type="InterPro" id="IPR036388">
    <property type="entry name" value="WH-like_DNA-bd_sf"/>
</dbReference>
<dbReference type="HAMAP" id="MF_00772">
    <property type="entry name" value="OGT"/>
    <property type="match status" value="1"/>
</dbReference>
<gene>
    <name evidence="8" type="primary">ogt</name>
    <name evidence="11" type="ORF">KN1_15210</name>
</gene>
<dbReference type="InterPro" id="IPR036631">
    <property type="entry name" value="MGMT_N_sf"/>
</dbReference>
<dbReference type="SUPFAM" id="SSF46767">
    <property type="entry name" value="Methylated DNA-protein cysteine methyltransferase, C-terminal domain"/>
    <property type="match status" value="1"/>
</dbReference>
<evidence type="ECO:0000256" key="3">
    <source>
        <dbReference type="ARBA" id="ARBA00022603"/>
    </source>
</evidence>
<dbReference type="EC" id="2.1.1.63" evidence="8"/>
<dbReference type="InterPro" id="IPR036217">
    <property type="entry name" value="MethylDNA_cys_MeTrfase_DNAb"/>
</dbReference>
<evidence type="ECO:0000256" key="2">
    <source>
        <dbReference type="ARBA" id="ARBA00022490"/>
    </source>
</evidence>
<dbReference type="RefSeq" id="WP_221286700.1">
    <property type="nucleotide sequence ID" value="NZ_AP024597.1"/>
</dbReference>
<keyword evidence="6 8" id="KW-0234">DNA repair</keyword>
<dbReference type="GeneID" id="66163238"/>
<feature type="domain" description="Methylguanine DNA methyltransferase ribonuclease-like" evidence="10">
    <location>
        <begin position="2"/>
        <end position="66"/>
    </location>
</feature>
<dbReference type="Gene3D" id="1.10.10.10">
    <property type="entry name" value="Winged helix-like DNA-binding domain superfamily/Winged helix DNA-binding domain"/>
    <property type="match status" value="1"/>
</dbReference>
<dbReference type="Pfam" id="PF01035">
    <property type="entry name" value="DNA_binding_1"/>
    <property type="match status" value="1"/>
</dbReference>
<comment type="miscellaneous">
    <text evidence="8">This enzyme catalyzes only one turnover and therefore is not strictly catalytic. According to one definition, an enzyme is a biocatalyst that acts repeatedly and over many reaction cycles.</text>
</comment>
<evidence type="ECO:0000256" key="1">
    <source>
        <dbReference type="ARBA" id="ARBA00001286"/>
    </source>
</evidence>
<evidence type="ECO:0000256" key="6">
    <source>
        <dbReference type="ARBA" id="ARBA00023204"/>
    </source>
</evidence>
<evidence type="ECO:0000313" key="12">
    <source>
        <dbReference type="Proteomes" id="UP000825123"/>
    </source>
</evidence>
<evidence type="ECO:0000256" key="7">
    <source>
        <dbReference type="ARBA" id="ARBA00049348"/>
    </source>
</evidence>
<dbReference type="InterPro" id="IPR014048">
    <property type="entry name" value="MethylDNA_cys_MeTrfase_DNA-bd"/>
</dbReference>
<dbReference type="SUPFAM" id="SSF53155">
    <property type="entry name" value="Methylated DNA-protein cysteine methyltransferase domain"/>
    <property type="match status" value="1"/>
</dbReference>
<dbReference type="KEGG" id="csty:KN1_15210"/>
<dbReference type="InterPro" id="IPR008332">
    <property type="entry name" value="MethylG_MeTrfase_N"/>
</dbReference>
<dbReference type="GO" id="GO:0006307">
    <property type="term" value="P:DNA alkylation repair"/>
    <property type="evidence" value="ECO:0007669"/>
    <property type="project" value="UniProtKB-UniRule"/>
</dbReference>
<dbReference type="Pfam" id="PF02870">
    <property type="entry name" value="Methyltransf_1N"/>
    <property type="match status" value="1"/>
</dbReference>
<dbReference type="Gene3D" id="3.30.160.70">
    <property type="entry name" value="Methylated DNA-protein cysteine methyltransferase domain"/>
    <property type="match status" value="1"/>
</dbReference>
<feature type="active site" description="Nucleophile; methyl group acceptor" evidence="8">
    <location>
        <position position="120"/>
    </location>
</feature>
<feature type="domain" description="Methylated-DNA-[protein]-cysteine S-methyltransferase DNA binding" evidence="9">
    <location>
        <begin position="72"/>
        <end position="148"/>
    </location>
</feature>
<dbReference type="InterPro" id="IPR023546">
    <property type="entry name" value="MGMT"/>
</dbReference>
<dbReference type="GO" id="GO:0032259">
    <property type="term" value="P:methylation"/>
    <property type="evidence" value="ECO:0007669"/>
    <property type="project" value="UniProtKB-KW"/>
</dbReference>
<dbReference type="CDD" id="cd06445">
    <property type="entry name" value="ATase"/>
    <property type="match status" value="1"/>
</dbReference>
<evidence type="ECO:0000256" key="4">
    <source>
        <dbReference type="ARBA" id="ARBA00022679"/>
    </source>
</evidence>
<dbReference type="PANTHER" id="PTHR10815:SF13">
    <property type="entry name" value="METHYLATED-DNA--PROTEIN-CYSTEINE METHYLTRANSFERASE"/>
    <property type="match status" value="1"/>
</dbReference>
<comment type="similarity">
    <text evidence="8">Belongs to the MGMT family.</text>
</comment>
<evidence type="ECO:0000259" key="9">
    <source>
        <dbReference type="Pfam" id="PF01035"/>
    </source>
</evidence>
<keyword evidence="2 8" id="KW-0963">Cytoplasm</keyword>
<accession>A0A8D5U7I5</accession>
<evidence type="ECO:0000256" key="8">
    <source>
        <dbReference type="HAMAP-Rule" id="MF_00772"/>
    </source>
</evidence>
<dbReference type="Proteomes" id="UP000825123">
    <property type="component" value="Chromosome"/>
</dbReference>
<dbReference type="EMBL" id="AP024597">
    <property type="protein sequence ID" value="BCU70224.1"/>
    <property type="molecule type" value="Genomic_DNA"/>
</dbReference>
<keyword evidence="5 8" id="KW-0227">DNA damage</keyword>
<proteinExistence type="inferred from homology"/>
<evidence type="ECO:0000259" key="10">
    <source>
        <dbReference type="Pfam" id="PF02870"/>
    </source>
</evidence>
<keyword evidence="12" id="KW-1185">Reference proteome</keyword>